<dbReference type="Gene3D" id="3.30.565.10">
    <property type="entry name" value="Histidine kinase-like ATPase, C-terminal domain"/>
    <property type="match status" value="1"/>
</dbReference>
<comment type="catalytic activity">
    <reaction evidence="1">
        <text>ATP + protein L-histidine = ADP + protein N-phospho-L-histidine.</text>
        <dbReference type="EC" id="2.7.13.3"/>
    </reaction>
</comment>
<dbReference type="InterPro" id="IPR036097">
    <property type="entry name" value="HisK_dim/P_sf"/>
</dbReference>
<dbReference type="InterPro" id="IPR000014">
    <property type="entry name" value="PAS"/>
</dbReference>
<dbReference type="Pfam" id="PF13426">
    <property type="entry name" value="PAS_9"/>
    <property type="match status" value="1"/>
</dbReference>
<dbReference type="Gene3D" id="3.40.50.2300">
    <property type="match status" value="1"/>
</dbReference>
<dbReference type="PANTHER" id="PTHR43047:SF64">
    <property type="entry name" value="HISTIDINE KINASE CONTAINING CHEY-HOMOLOGOUS RECEIVER DOMAIN AND PAS DOMAIN-RELATED"/>
    <property type="match status" value="1"/>
</dbReference>
<dbReference type="NCBIfam" id="TIGR00229">
    <property type="entry name" value="sensory_box"/>
    <property type="match status" value="2"/>
</dbReference>
<dbReference type="Pfam" id="PF08447">
    <property type="entry name" value="PAS_3"/>
    <property type="match status" value="1"/>
</dbReference>
<dbReference type="PANTHER" id="PTHR43047">
    <property type="entry name" value="TWO-COMPONENT HISTIDINE PROTEIN KINASE"/>
    <property type="match status" value="1"/>
</dbReference>
<dbReference type="EC" id="2.7.13.3" evidence="2"/>
<evidence type="ECO:0000256" key="3">
    <source>
        <dbReference type="ARBA" id="ARBA00022553"/>
    </source>
</evidence>
<dbReference type="SUPFAM" id="SSF47384">
    <property type="entry name" value="Homodimeric domain of signal transducing histidine kinase"/>
    <property type="match status" value="1"/>
</dbReference>
<feature type="domain" description="PAC" evidence="10">
    <location>
        <begin position="392"/>
        <end position="444"/>
    </location>
</feature>
<dbReference type="PROSITE" id="PS50109">
    <property type="entry name" value="HIS_KIN"/>
    <property type="match status" value="1"/>
</dbReference>
<proteinExistence type="predicted"/>
<dbReference type="FunFam" id="3.30.565.10:FF:000010">
    <property type="entry name" value="Sensor histidine kinase RcsC"/>
    <property type="match status" value="1"/>
</dbReference>
<dbReference type="CDD" id="cd17546">
    <property type="entry name" value="REC_hyHK_CKI1_RcsC-like"/>
    <property type="match status" value="1"/>
</dbReference>
<evidence type="ECO:0000259" key="8">
    <source>
        <dbReference type="PROSITE" id="PS50110"/>
    </source>
</evidence>
<dbReference type="InterPro" id="IPR011006">
    <property type="entry name" value="CheY-like_superfamily"/>
</dbReference>
<name>A0A832CWX7_9BACT</name>
<dbReference type="PRINTS" id="PR00344">
    <property type="entry name" value="BCTRLSENSOR"/>
</dbReference>
<feature type="modified residue" description="4-aspartylphosphate" evidence="6">
    <location>
        <position position="750"/>
    </location>
</feature>
<evidence type="ECO:0000256" key="1">
    <source>
        <dbReference type="ARBA" id="ARBA00000085"/>
    </source>
</evidence>
<evidence type="ECO:0000259" key="9">
    <source>
        <dbReference type="PROSITE" id="PS50112"/>
    </source>
</evidence>
<dbReference type="SUPFAM" id="SSF55785">
    <property type="entry name" value="PYP-like sensor domain (PAS domain)"/>
    <property type="match status" value="2"/>
</dbReference>
<dbReference type="PROSITE" id="PS50110">
    <property type="entry name" value="RESPONSE_REGULATORY"/>
    <property type="match status" value="1"/>
</dbReference>
<keyword evidence="4" id="KW-0808">Transferase</keyword>
<dbReference type="InterPro" id="IPR036890">
    <property type="entry name" value="HATPase_C_sf"/>
</dbReference>
<evidence type="ECO:0000313" key="11">
    <source>
        <dbReference type="EMBL" id="HGT47656.1"/>
    </source>
</evidence>
<dbReference type="SMART" id="SM00448">
    <property type="entry name" value="REC"/>
    <property type="match status" value="1"/>
</dbReference>
<dbReference type="InterPro" id="IPR001610">
    <property type="entry name" value="PAC"/>
</dbReference>
<dbReference type="InterPro" id="IPR035965">
    <property type="entry name" value="PAS-like_dom_sf"/>
</dbReference>
<accession>A0A832CWX7</accession>
<dbReference type="Pfam" id="PF00512">
    <property type="entry name" value="HisKA"/>
    <property type="match status" value="1"/>
</dbReference>
<dbReference type="InterPro" id="IPR000700">
    <property type="entry name" value="PAS-assoc_C"/>
</dbReference>
<feature type="domain" description="Response regulatory" evidence="8">
    <location>
        <begin position="702"/>
        <end position="818"/>
    </location>
</feature>
<comment type="caution">
    <text evidence="11">The sequence shown here is derived from an EMBL/GenBank/DDBJ whole genome shotgun (WGS) entry which is preliminary data.</text>
</comment>
<dbReference type="SUPFAM" id="SSF55874">
    <property type="entry name" value="ATPase domain of HSP90 chaperone/DNA topoisomerase II/histidine kinase"/>
    <property type="match status" value="1"/>
</dbReference>
<keyword evidence="3 6" id="KW-0597">Phosphoprotein</keyword>
<evidence type="ECO:0000259" key="7">
    <source>
        <dbReference type="PROSITE" id="PS50109"/>
    </source>
</evidence>
<sequence length="820" mass="93853">MNQYCFATVIQRLYRLLSNADDPCQLIDSVCKLLSNEEEFVFVWVDSSEIFLKNKTICYSKGNKFNSPDCQLIAQHFSECNNLNKARLNGGLHIIKSHKNDRCVNVINKYFEAKSSAAILSASIQYNGVLFGHLNLLIKNIHNISDDTQLLIKELASDIGIKLHKIISQNPIQKTSSSVNLDKEKYLKTLLHCMYEDIIVIDKNYNIVDVNNSRLKFADKKTEEVLGAKCYSVSHGFDKPCNFYGEECPLQEVMATGKSKQVRHKHITNDGRLKYVDILFSPFINENGEVEKVIETIRDVTEAVSAQQELKEKEFQLKQIAGSLDVVFFTIDISNPKPKLTYLSEGFNKIWGVNREAALANQKIWFDSVFPEDRKKIFHLIREYVRTKNPVIQIEFRITKPDDTTRWISVKTKVITDSSGMTKQIFGIAEDITEKKLLELELQNAYNKSKESINFKNYLLGNINHEIRTPLNAILGFTQILKEETSKEVIDELSDKILFASNRLLNTLDSIIELSDLQSDSKKLQNNEVSILELLKTVQHRFSPVAKEKNLLFEVIEPDQDVVIKSDEFLLKKILYQLLDNAFKYTQQGSVTLSVRFNKNEEENWLVVDVADTGIGIEPEKLDTIFEAFRQGSEGLSRSYQGSGLGLTITKKMIELLKGKILVESEKGIGSRFSVHIPFELTDRKLSQKSSGNGNALFEGKRILIVEDNPLNAEVLKIYLKNVVNTDIALDSQQAFELSEKYLYDLILMDISLKDGESGIEVMKKMRFRNEYSRVPIVALTAFTFDEDKNKFLQEGFDGFIPKPIQKDDLLQEIKFYFRK</sequence>
<dbReference type="CDD" id="cd00130">
    <property type="entry name" value="PAS"/>
    <property type="match status" value="2"/>
</dbReference>
<feature type="domain" description="PAS" evidence="9">
    <location>
        <begin position="313"/>
        <end position="388"/>
    </location>
</feature>
<dbReference type="Gene3D" id="1.10.287.130">
    <property type="match status" value="1"/>
</dbReference>
<reference evidence="11" key="1">
    <citation type="journal article" date="2020" name="mSystems">
        <title>Genome- and Community-Level Interaction Insights into Carbon Utilization and Element Cycling Functions of Hydrothermarchaeota in Hydrothermal Sediment.</title>
        <authorList>
            <person name="Zhou Z."/>
            <person name="Liu Y."/>
            <person name="Xu W."/>
            <person name="Pan J."/>
            <person name="Luo Z.H."/>
            <person name="Li M."/>
        </authorList>
    </citation>
    <scope>NUCLEOTIDE SEQUENCE [LARGE SCALE GENOMIC DNA]</scope>
    <source>
        <strain evidence="11">SpSt-500</strain>
    </source>
</reference>
<dbReference type="Gene3D" id="3.30.450.20">
    <property type="entry name" value="PAS domain"/>
    <property type="match status" value="2"/>
</dbReference>
<dbReference type="CDD" id="cd00082">
    <property type="entry name" value="HisKA"/>
    <property type="match status" value="1"/>
</dbReference>
<evidence type="ECO:0000256" key="5">
    <source>
        <dbReference type="ARBA" id="ARBA00022777"/>
    </source>
</evidence>
<protein>
    <recommendedName>
        <fullName evidence="2">histidine kinase</fullName>
        <ecNumber evidence="2">2.7.13.3</ecNumber>
    </recommendedName>
</protein>
<dbReference type="PROSITE" id="PS50112">
    <property type="entry name" value="PAS"/>
    <property type="match status" value="1"/>
</dbReference>
<dbReference type="InterPro" id="IPR005467">
    <property type="entry name" value="His_kinase_dom"/>
</dbReference>
<dbReference type="PROSITE" id="PS50113">
    <property type="entry name" value="PAC"/>
    <property type="match status" value="2"/>
</dbReference>
<dbReference type="AlphaFoldDB" id="A0A832CWX7"/>
<dbReference type="Pfam" id="PF00072">
    <property type="entry name" value="Response_reg"/>
    <property type="match status" value="1"/>
</dbReference>
<feature type="domain" description="Histidine kinase" evidence="7">
    <location>
        <begin position="462"/>
        <end position="681"/>
    </location>
</feature>
<dbReference type="SMART" id="SM00388">
    <property type="entry name" value="HisKA"/>
    <property type="match status" value="1"/>
</dbReference>
<gene>
    <name evidence="11" type="ORF">ENS56_06450</name>
</gene>
<feature type="domain" description="PAC" evidence="10">
    <location>
        <begin position="260"/>
        <end position="312"/>
    </location>
</feature>
<keyword evidence="5" id="KW-0418">Kinase</keyword>
<dbReference type="SMART" id="SM00086">
    <property type="entry name" value="PAC"/>
    <property type="match status" value="2"/>
</dbReference>
<dbReference type="Pfam" id="PF02518">
    <property type="entry name" value="HATPase_c"/>
    <property type="match status" value="1"/>
</dbReference>
<dbReference type="GO" id="GO:0000155">
    <property type="term" value="F:phosphorelay sensor kinase activity"/>
    <property type="evidence" value="ECO:0007669"/>
    <property type="project" value="InterPro"/>
</dbReference>
<dbReference type="SUPFAM" id="SSF52172">
    <property type="entry name" value="CheY-like"/>
    <property type="match status" value="1"/>
</dbReference>
<organism evidence="11">
    <name type="scientific">Ignavibacterium album</name>
    <dbReference type="NCBI Taxonomy" id="591197"/>
    <lineage>
        <taxon>Bacteria</taxon>
        <taxon>Pseudomonadati</taxon>
        <taxon>Ignavibacteriota</taxon>
        <taxon>Ignavibacteria</taxon>
        <taxon>Ignavibacteriales</taxon>
        <taxon>Ignavibacteriaceae</taxon>
        <taxon>Ignavibacterium</taxon>
    </lineage>
</organism>
<dbReference type="EMBL" id="DSVI01000007">
    <property type="protein sequence ID" value="HGT47656.1"/>
    <property type="molecule type" value="Genomic_DNA"/>
</dbReference>
<evidence type="ECO:0000259" key="10">
    <source>
        <dbReference type="PROSITE" id="PS50113"/>
    </source>
</evidence>
<dbReference type="InterPro" id="IPR013655">
    <property type="entry name" value="PAS_fold_3"/>
</dbReference>
<evidence type="ECO:0000256" key="2">
    <source>
        <dbReference type="ARBA" id="ARBA00012438"/>
    </source>
</evidence>
<dbReference type="InterPro" id="IPR001789">
    <property type="entry name" value="Sig_transdc_resp-reg_receiver"/>
</dbReference>
<dbReference type="InterPro" id="IPR003594">
    <property type="entry name" value="HATPase_dom"/>
</dbReference>
<dbReference type="InterPro" id="IPR004358">
    <property type="entry name" value="Sig_transdc_His_kin-like_C"/>
</dbReference>
<dbReference type="SMART" id="SM00387">
    <property type="entry name" value="HATPase_c"/>
    <property type="match status" value="1"/>
</dbReference>
<evidence type="ECO:0000256" key="6">
    <source>
        <dbReference type="PROSITE-ProRule" id="PRU00169"/>
    </source>
</evidence>
<dbReference type="InterPro" id="IPR003661">
    <property type="entry name" value="HisK_dim/P_dom"/>
</dbReference>
<dbReference type="CDD" id="cd16922">
    <property type="entry name" value="HATPase_EvgS-ArcB-TorS-like"/>
    <property type="match status" value="1"/>
</dbReference>
<evidence type="ECO:0000256" key="4">
    <source>
        <dbReference type="ARBA" id="ARBA00022679"/>
    </source>
</evidence>